<dbReference type="InterPro" id="IPR036890">
    <property type="entry name" value="HATPase_C_sf"/>
</dbReference>
<dbReference type="SUPFAM" id="SSF47384">
    <property type="entry name" value="Homodimeric domain of signal transducing histidine kinase"/>
    <property type="match status" value="1"/>
</dbReference>
<dbReference type="InterPro" id="IPR036097">
    <property type="entry name" value="HisK_dim/P_sf"/>
</dbReference>
<dbReference type="PRINTS" id="PR00344">
    <property type="entry name" value="BCTRLSENSOR"/>
</dbReference>
<dbReference type="GO" id="GO:0000155">
    <property type="term" value="F:phosphorelay sensor kinase activity"/>
    <property type="evidence" value="ECO:0007669"/>
    <property type="project" value="InterPro"/>
</dbReference>
<evidence type="ECO:0000256" key="7">
    <source>
        <dbReference type="SAM" id="MobiDB-lite"/>
    </source>
</evidence>
<evidence type="ECO:0000313" key="10">
    <source>
        <dbReference type="Proteomes" id="UP001139494"/>
    </source>
</evidence>
<keyword evidence="3" id="KW-0597">Phosphoprotein</keyword>
<reference evidence="9" key="1">
    <citation type="journal article" date="2023" name="Front. Microbiol.">
        <title>Genomic-based phylogenetic and metabolic analyses of the genus Natronomonas, and description of Natronomonas aquatica sp. nov.</title>
        <authorList>
            <person name="Garcia-Roldan A."/>
            <person name="Duran-Viseras A."/>
            <person name="de la Haba R.R."/>
            <person name="Corral P."/>
            <person name="Sanchez-Porro C."/>
            <person name="Ventosa A."/>
        </authorList>
    </citation>
    <scope>NUCLEOTIDE SEQUENCE</scope>
    <source>
        <strain evidence="9">F2-12</strain>
    </source>
</reference>
<evidence type="ECO:0000256" key="4">
    <source>
        <dbReference type="ARBA" id="ARBA00022679"/>
    </source>
</evidence>
<dbReference type="InterPro" id="IPR050736">
    <property type="entry name" value="Sensor_HK_Regulatory"/>
</dbReference>
<dbReference type="SMART" id="SM00388">
    <property type="entry name" value="HisKA"/>
    <property type="match status" value="1"/>
</dbReference>
<dbReference type="PROSITE" id="PS50109">
    <property type="entry name" value="HIS_KIN"/>
    <property type="match status" value="1"/>
</dbReference>
<name>A0A9R1CRR9_9EURY</name>
<dbReference type="Pfam" id="PF02518">
    <property type="entry name" value="HATPase_c"/>
    <property type="match status" value="1"/>
</dbReference>
<comment type="catalytic activity">
    <reaction evidence="1">
        <text>ATP + protein L-histidine = ADP + protein N-phospho-L-histidine.</text>
        <dbReference type="EC" id="2.7.13.3"/>
    </reaction>
</comment>
<dbReference type="CDD" id="cd00075">
    <property type="entry name" value="HATPase"/>
    <property type="match status" value="1"/>
</dbReference>
<keyword evidence="10" id="KW-1185">Reference proteome</keyword>
<dbReference type="PANTHER" id="PTHR43711:SF1">
    <property type="entry name" value="HISTIDINE KINASE 1"/>
    <property type="match status" value="1"/>
</dbReference>
<comment type="caution">
    <text evidence="9">The sequence shown here is derived from an EMBL/GenBank/DDBJ whole genome shotgun (WGS) entry which is preliminary data.</text>
</comment>
<dbReference type="AlphaFoldDB" id="A0A9R1CRR9"/>
<evidence type="ECO:0000256" key="5">
    <source>
        <dbReference type="ARBA" id="ARBA00022777"/>
    </source>
</evidence>
<accession>A0A9R1CRR9</accession>
<evidence type="ECO:0000256" key="1">
    <source>
        <dbReference type="ARBA" id="ARBA00000085"/>
    </source>
</evidence>
<sequence>MGNGGSANGGGAVPLDRYPDPAISYTAETGDPELGATNEAFEAVFGTVTSGTPLEEAAEQVGISTVGTARRFEELLGNDKPATVPAETTNGRYFLRVLPPRDASKGYVLLIKSEAVAPDTSAHSPMDNRRDNRTGATEHGANRFDIDRVASVLSHDLRNPLDVAKARLRAGRESESDEHFDHVERAHGRMERIIEDVLTLSRGTEYVTPEHTVELETVVESAWETVETGPATLTIVDDLPATVADRGRVERLFENLFRNSVEHGSTGSRPESDDAVGNGDHPEITVGRLTGESEGFYVEDDGPGIPPEALSAVFEPGYSSHDHGTGLGLSIVRRIAECHGWTVEAKNGRAGARFEIRGVDQER</sequence>
<feature type="region of interest" description="Disordered" evidence="7">
    <location>
        <begin position="261"/>
        <end position="287"/>
    </location>
</feature>
<dbReference type="SMART" id="SM00387">
    <property type="entry name" value="HATPase_c"/>
    <property type="match status" value="1"/>
</dbReference>
<protein>
    <recommendedName>
        <fullName evidence="2">histidine kinase</fullName>
        <ecNumber evidence="2">2.7.13.3</ecNumber>
    </recommendedName>
</protein>
<feature type="region of interest" description="Disordered" evidence="7">
    <location>
        <begin position="119"/>
        <end position="142"/>
    </location>
</feature>
<keyword evidence="4" id="KW-0808">Transferase</keyword>
<feature type="region of interest" description="Disordered" evidence="7">
    <location>
        <begin position="1"/>
        <end position="21"/>
    </location>
</feature>
<evidence type="ECO:0000259" key="8">
    <source>
        <dbReference type="PROSITE" id="PS50109"/>
    </source>
</evidence>
<dbReference type="SUPFAM" id="SSF55874">
    <property type="entry name" value="ATPase domain of HSP90 chaperone/DNA topoisomerase II/histidine kinase"/>
    <property type="match status" value="1"/>
</dbReference>
<keyword evidence="5 9" id="KW-0418">Kinase</keyword>
<evidence type="ECO:0000256" key="2">
    <source>
        <dbReference type="ARBA" id="ARBA00012438"/>
    </source>
</evidence>
<gene>
    <name evidence="9" type="ORF">KM295_04640</name>
</gene>
<keyword evidence="6" id="KW-0902">Two-component regulatory system</keyword>
<dbReference type="Gene3D" id="1.10.287.130">
    <property type="match status" value="1"/>
</dbReference>
<feature type="domain" description="Histidine kinase" evidence="8">
    <location>
        <begin position="152"/>
        <end position="357"/>
    </location>
</feature>
<dbReference type="EMBL" id="JAHLKM010000003">
    <property type="protein sequence ID" value="MCQ4332792.1"/>
    <property type="molecule type" value="Genomic_DNA"/>
</dbReference>
<dbReference type="CDD" id="cd00082">
    <property type="entry name" value="HisKA"/>
    <property type="match status" value="1"/>
</dbReference>
<evidence type="ECO:0000256" key="3">
    <source>
        <dbReference type="ARBA" id="ARBA00022553"/>
    </source>
</evidence>
<dbReference type="Proteomes" id="UP001139494">
    <property type="component" value="Unassembled WGS sequence"/>
</dbReference>
<dbReference type="InterPro" id="IPR003661">
    <property type="entry name" value="HisK_dim/P_dom"/>
</dbReference>
<evidence type="ECO:0000256" key="6">
    <source>
        <dbReference type="ARBA" id="ARBA00023012"/>
    </source>
</evidence>
<dbReference type="Gene3D" id="3.30.565.10">
    <property type="entry name" value="Histidine kinase-like ATPase, C-terminal domain"/>
    <property type="match status" value="1"/>
</dbReference>
<organism evidence="9 10">
    <name type="scientific">Natronomonas aquatica</name>
    <dbReference type="NCBI Taxonomy" id="2841590"/>
    <lineage>
        <taxon>Archaea</taxon>
        <taxon>Methanobacteriati</taxon>
        <taxon>Methanobacteriota</taxon>
        <taxon>Stenosarchaea group</taxon>
        <taxon>Halobacteria</taxon>
        <taxon>Halobacteriales</taxon>
        <taxon>Natronomonadaceae</taxon>
        <taxon>Natronomonas</taxon>
    </lineage>
</organism>
<dbReference type="InterPro" id="IPR005467">
    <property type="entry name" value="His_kinase_dom"/>
</dbReference>
<dbReference type="Pfam" id="PF00512">
    <property type="entry name" value="HisKA"/>
    <property type="match status" value="1"/>
</dbReference>
<dbReference type="InterPro" id="IPR003594">
    <property type="entry name" value="HATPase_dom"/>
</dbReference>
<feature type="compositionally biased region" description="Gly residues" evidence="7">
    <location>
        <begin position="1"/>
        <end position="12"/>
    </location>
</feature>
<dbReference type="InterPro" id="IPR004358">
    <property type="entry name" value="Sig_transdc_His_kin-like_C"/>
</dbReference>
<proteinExistence type="predicted"/>
<evidence type="ECO:0000313" key="9">
    <source>
        <dbReference type="EMBL" id="MCQ4332792.1"/>
    </source>
</evidence>
<dbReference type="RefSeq" id="WP_256028730.1">
    <property type="nucleotide sequence ID" value="NZ_JAHLKM010000003.1"/>
</dbReference>
<dbReference type="EC" id="2.7.13.3" evidence="2"/>
<dbReference type="PANTHER" id="PTHR43711">
    <property type="entry name" value="TWO-COMPONENT HISTIDINE KINASE"/>
    <property type="match status" value="1"/>
</dbReference>